<evidence type="ECO:0000256" key="8">
    <source>
        <dbReference type="ARBA" id="ARBA00022989"/>
    </source>
</evidence>
<keyword evidence="12" id="KW-1003">Cell membrane</keyword>
<keyword evidence="5 12" id="KW-0812">Transmembrane</keyword>
<dbReference type="PANTHER" id="PTHR22926:SF5">
    <property type="entry name" value="PHOSPHO-N-ACETYLMURAMOYL-PENTAPEPTIDE-TRANSFERASE HOMOLOG"/>
    <property type="match status" value="1"/>
</dbReference>
<keyword evidence="11 12" id="KW-0961">Cell wall biogenesis/degradation</keyword>
<keyword evidence="12 14" id="KW-0460">Magnesium</keyword>
<evidence type="ECO:0000256" key="11">
    <source>
        <dbReference type="ARBA" id="ARBA00023316"/>
    </source>
</evidence>
<feature type="binding site" evidence="14">
    <location>
        <position position="284"/>
    </location>
    <ligand>
        <name>Mg(2+)</name>
        <dbReference type="ChEBI" id="CHEBI:18420"/>
    </ligand>
</feature>
<dbReference type="GO" id="GO:0005886">
    <property type="term" value="C:plasma membrane"/>
    <property type="evidence" value="ECO:0007669"/>
    <property type="project" value="UniProtKB-SubCell"/>
</dbReference>
<evidence type="ECO:0000256" key="4">
    <source>
        <dbReference type="ARBA" id="ARBA00022679"/>
    </source>
</evidence>
<comment type="cofactor">
    <cofactor evidence="12 14">
        <name>Mg(2+)</name>
        <dbReference type="ChEBI" id="CHEBI:18420"/>
    </cofactor>
</comment>
<dbReference type="EC" id="2.7.8.13" evidence="12 13"/>
<keyword evidence="16" id="KW-1185">Reference proteome</keyword>
<feature type="transmembrane region" description="Helical" evidence="12">
    <location>
        <begin position="355"/>
        <end position="374"/>
    </location>
</feature>
<evidence type="ECO:0000256" key="13">
    <source>
        <dbReference type="NCBIfam" id="TIGR00445"/>
    </source>
</evidence>
<evidence type="ECO:0000256" key="6">
    <source>
        <dbReference type="ARBA" id="ARBA00022960"/>
    </source>
</evidence>
<feature type="transmembrane region" description="Helical" evidence="12">
    <location>
        <begin position="280"/>
        <end position="299"/>
    </location>
</feature>
<dbReference type="GO" id="GO:0008360">
    <property type="term" value="P:regulation of cell shape"/>
    <property type="evidence" value="ECO:0007669"/>
    <property type="project" value="UniProtKB-KW"/>
</dbReference>
<feature type="transmembrane region" description="Helical" evidence="12">
    <location>
        <begin position="22"/>
        <end position="45"/>
    </location>
</feature>
<comment type="function">
    <text evidence="12">Catalyzes the initial step of the lipid cycle reactions in the biosynthesis of the cell wall peptidoglycan: transfers peptidoglycan precursor phospho-MurNAc-pentapeptide from UDP-MurNAc-pentapeptide onto the lipid carrier undecaprenyl phosphate, yielding undecaprenyl-pyrophosphoryl-MurNAc-pentapeptide, known as lipid I.</text>
</comment>
<dbReference type="GO" id="GO:0046872">
    <property type="term" value="F:metal ion binding"/>
    <property type="evidence" value="ECO:0007669"/>
    <property type="project" value="UniProtKB-KW"/>
</dbReference>
<dbReference type="PANTHER" id="PTHR22926">
    <property type="entry name" value="PHOSPHO-N-ACETYLMURAMOYL-PENTAPEPTIDE-TRANSFERASE"/>
    <property type="match status" value="1"/>
</dbReference>
<name>A0A2S7K9G1_9PROT</name>
<keyword evidence="9 12" id="KW-0472">Membrane</keyword>
<feature type="transmembrane region" description="Helical" evidence="12">
    <location>
        <begin position="216"/>
        <end position="236"/>
    </location>
</feature>
<dbReference type="PROSITE" id="PS01347">
    <property type="entry name" value="MRAY_1"/>
    <property type="match status" value="1"/>
</dbReference>
<dbReference type="RefSeq" id="WP_104828727.1">
    <property type="nucleotide sequence ID" value="NZ_PJCH01000003.1"/>
</dbReference>
<evidence type="ECO:0000256" key="10">
    <source>
        <dbReference type="ARBA" id="ARBA00023306"/>
    </source>
</evidence>
<feature type="transmembrane region" description="Helical" evidence="12">
    <location>
        <begin position="98"/>
        <end position="116"/>
    </location>
</feature>
<feature type="transmembrane region" description="Helical" evidence="12">
    <location>
        <begin position="305"/>
        <end position="328"/>
    </location>
</feature>
<dbReference type="InterPro" id="IPR018480">
    <property type="entry name" value="PNAcMuramoyl-5peptid_Trfase_CS"/>
</dbReference>
<evidence type="ECO:0000256" key="2">
    <source>
        <dbReference type="ARBA" id="ARBA00005583"/>
    </source>
</evidence>
<dbReference type="NCBIfam" id="TIGR00445">
    <property type="entry name" value="mraY"/>
    <property type="match status" value="1"/>
</dbReference>
<dbReference type="EMBL" id="PJCH01000003">
    <property type="protein sequence ID" value="PQA89089.1"/>
    <property type="molecule type" value="Genomic_DNA"/>
</dbReference>
<accession>A0A2S7K9G1</accession>
<evidence type="ECO:0000256" key="12">
    <source>
        <dbReference type="HAMAP-Rule" id="MF_00038"/>
    </source>
</evidence>
<comment type="similarity">
    <text evidence="2 12">Belongs to the glycosyltransferase 4 family. MraY subfamily.</text>
</comment>
<feature type="binding site" evidence="14">
    <location>
        <position position="209"/>
    </location>
    <ligand>
        <name>Mg(2+)</name>
        <dbReference type="ChEBI" id="CHEBI:18420"/>
    </ligand>
</feature>
<evidence type="ECO:0000256" key="9">
    <source>
        <dbReference type="ARBA" id="ARBA00023136"/>
    </source>
</evidence>
<sequence>MLYHLLTPYADQFQLFNVFRYLTFRTGGAVMTALLISFILGPSLIRWMRRKQGRGQPIRTDGPQGHIIEKAGTPTMGGVLILLSLTIATFLWARLDNIYVWIVMGVTLSFGALGFIDDYLKVTKQSSDGVVGSLKLLVQFAVALLAGYFCMDALAAAPDAPEGLARSVGVPFVPLDLFQSWFHAPGVPLGLFIIPFAAFVIVGASNTVNLTDGLDGLATVPVMIAAGAYALIAYLVGNAIYAEYLGVPFVPHVGELTVICGAIIGAGLGFLWYNAPPAAIFMGDTGSLALGGAIGSIAVAAKHEIVLAIVGGLFVLEGLSVMIQIASFKLFGKRVFRMAPIHHHFEQLGWKESTIVIRFWIIAFVLAMVGLATLKLR</sequence>
<comment type="pathway">
    <text evidence="12">Cell wall biogenesis; peptidoglycan biosynthesis.</text>
</comment>
<dbReference type="InterPro" id="IPR003524">
    <property type="entry name" value="PNAcMuramoyl-5peptid_Trfase"/>
</dbReference>
<keyword evidence="12 14" id="KW-0479">Metal-binding</keyword>
<evidence type="ECO:0000256" key="7">
    <source>
        <dbReference type="ARBA" id="ARBA00022984"/>
    </source>
</evidence>
<keyword evidence="10 12" id="KW-0131">Cell cycle</keyword>
<dbReference type="Pfam" id="PF00953">
    <property type="entry name" value="Glycos_transf_4"/>
    <property type="match status" value="1"/>
</dbReference>
<dbReference type="GO" id="GO:0071555">
    <property type="term" value="P:cell wall organization"/>
    <property type="evidence" value="ECO:0007669"/>
    <property type="project" value="UniProtKB-KW"/>
</dbReference>
<gene>
    <name evidence="12" type="primary">mraY</name>
    <name evidence="15" type="ORF">CW354_03835</name>
</gene>
<dbReference type="GO" id="GO:0051992">
    <property type="term" value="F:UDP-N-acetylmuramoyl-L-alanyl-D-glutamyl-meso-2,6-diaminopimelyl-D-alanyl-D-alanine:undecaprenyl-phosphate transferase activity"/>
    <property type="evidence" value="ECO:0007669"/>
    <property type="project" value="RHEA"/>
</dbReference>
<dbReference type="HAMAP" id="MF_00038">
    <property type="entry name" value="MraY"/>
    <property type="match status" value="1"/>
</dbReference>
<reference evidence="15 16" key="1">
    <citation type="submission" date="2017-12" db="EMBL/GenBank/DDBJ databases">
        <authorList>
            <person name="Hurst M.R.H."/>
        </authorList>
    </citation>
    <scope>NUCLEOTIDE SEQUENCE [LARGE SCALE GENOMIC DNA]</scope>
    <source>
        <strain evidence="15 16">SY-3-19</strain>
    </source>
</reference>
<dbReference type="AlphaFoldDB" id="A0A2S7K9G1"/>
<evidence type="ECO:0000313" key="15">
    <source>
        <dbReference type="EMBL" id="PQA89089.1"/>
    </source>
</evidence>
<comment type="subcellular location">
    <subcellularLocation>
        <location evidence="12">Cell membrane</location>
        <topology evidence="12">Multi-pass membrane protein</topology>
    </subcellularLocation>
    <subcellularLocation>
        <location evidence="1">Membrane</location>
        <topology evidence="1">Multi-pass membrane protein</topology>
    </subcellularLocation>
</comment>
<keyword evidence="8 12" id="KW-1133">Transmembrane helix</keyword>
<evidence type="ECO:0000256" key="14">
    <source>
        <dbReference type="PIRSR" id="PIRSR600715-1"/>
    </source>
</evidence>
<dbReference type="GO" id="GO:0009252">
    <property type="term" value="P:peptidoglycan biosynthetic process"/>
    <property type="evidence" value="ECO:0007669"/>
    <property type="project" value="UniProtKB-UniRule"/>
</dbReference>
<keyword evidence="7 12" id="KW-0573">Peptidoglycan synthesis</keyword>
<evidence type="ECO:0000256" key="3">
    <source>
        <dbReference type="ARBA" id="ARBA00022618"/>
    </source>
</evidence>
<feature type="transmembrane region" description="Helical" evidence="12">
    <location>
        <begin position="181"/>
        <end position="204"/>
    </location>
</feature>
<evidence type="ECO:0000313" key="16">
    <source>
        <dbReference type="Proteomes" id="UP000239504"/>
    </source>
</evidence>
<keyword evidence="6 12" id="KW-0133">Cell shape</keyword>
<comment type="catalytic activity">
    <reaction evidence="12">
        <text>UDP-N-acetyl-alpha-D-muramoyl-L-alanyl-gamma-D-glutamyl-meso-2,6-diaminopimeloyl-D-alanyl-D-alanine + di-trans,octa-cis-undecaprenyl phosphate = di-trans,octa-cis-undecaprenyl diphospho-N-acetyl-alpha-D-muramoyl-L-alanyl-D-glutamyl-meso-2,6-diaminopimeloyl-D-alanyl-D-alanine + UMP</text>
        <dbReference type="Rhea" id="RHEA:28386"/>
        <dbReference type="ChEBI" id="CHEBI:57865"/>
        <dbReference type="ChEBI" id="CHEBI:60392"/>
        <dbReference type="ChEBI" id="CHEBI:61386"/>
        <dbReference type="ChEBI" id="CHEBI:61387"/>
        <dbReference type="EC" id="2.7.8.13"/>
    </reaction>
</comment>
<feature type="transmembrane region" description="Helical" evidence="12">
    <location>
        <begin position="75"/>
        <end position="92"/>
    </location>
</feature>
<feature type="transmembrane region" description="Helical" evidence="12">
    <location>
        <begin position="256"/>
        <end position="273"/>
    </location>
</feature>
<dbReference type="GO" id="GO:0008963">
    <property type="term" value="F:phospho-N-acetylmuramoyl-pentapeptide-transferase activity"/>
    <property type="evidence" value="ECO:0007669"/>
    <property type="project" value="UniProtKB-UniRule"/>
</dbReference>
<keyword evidence="4 12" id="KW-0808">Transferase</keyword>
<dbReference type="OrthoDB" id="9805475at2"/>
<proteinExistence type="inferred from homology"/>
<dbReference type="UniPathway" id="UPA00219"/>
<dbReference type="GO" id="GO:0051301">
    <property type="term" value="P:cell division"/>
    <property type="evidence" value="ECO:0007669"/>
    <property type="project" value="UniProtKB-KW"/>
</dbReference>
<comment type="caution">
    <text evidence="15">The sequence shown here is derived from an EMBL/GenBank/DDBJ whole genome shotgun (WGS) entry which is preliminary data.</text>
</comment>
<evidence type="ECO:0000256" key="1">
    <source>
        <dbReference type="ARBA" id="ARBA00004141"/>
    </source>
</evidence>
<protein>
    <recommendedName>
        <fullName evidence="12 13">Phospho-N-acetylmuramoyl-pentapeptide-transferase</fullName>
        <ecNumber evidence="12 13">2.7.8.13</ecNumber>
    </recommendedName>
    <alternativeName>
        <fullName evidence="12">UDP-MurNAc-pentapeptide phosphotransferase</fullName>
    </alternativeName>
</protein>
<dbReference type="CDD" id="cd06852">
    <property type="entry name" value="GT_MraY"/>
    <property type="match status" value="1"/>
</dbReference>
<dbReference type="InterPro" id="IPR000715">
    <property type="entry name" value="Glycosyl_transferase_4"/>
</dbReference>
<dbReference type="PROSITE" id="PS01348">
    <property type="entry name" value="MRAY_2"/>
    <property type="match status" value="1"/>
</dbReference>
<organism evidence="15 16">
    <name type="scientific">Hyphococcus luteus</name>
    <dbReference type="NCBI Taxonomy" id="2058213"/>
    <lineage>
        <taxon>Bacteria</taxon>
        <taxon>Pseudomonadati</taxon>
        <taxon>Pseudomonadota</taxon>
        <taxon>Alphaproteobacteria</taxon>
        <taxon>Parvularculales</taxon>
        <taxon>Parvularculaceae</taxon>
        <taxon>Hyphococcus</taxon>
    </lineage>
</organism>
<dbReference type="Proteomes" id="UP000239504">
    <property type="component" value="Unassembled WGS sequence"/>
</dbReference>
<dbReference type="Pfam" id="PF10555">
    <property type="entry name" value="MraY_sig1"/>
    <property type="match status" value="1"/>
</dbReference>
<feature type="transmembrane region" description="Helical" evidence="12">
    <location>
        <begin position="136"/>
        <end position="157"/>
    </location>
</feature>
<evidence type="ECO:0000256" key="5">
    <source>
        <dbReference type="ARBA" id="ARBA00022692"/>
    </source>
</evidence>
<keyword evidence="3 12" id="KW-0132">Cell division</keyword>